<evidence type="ECO:0000256" key="4">
    <source>
        <dbReference type="ARBA" id="ARBA00022741"/>
    </source>
</evidence>
<dbReference type="EMBL" id="RWGY01000031">
    <property type="protein sequence ID" value="TVU15782.1"/>
    <property type="molecule type" value="Genomic_DNA"/>
</dbReference>
<evidence type="ECO:0000313" key="13">
    <source>
        <dbReference type="Proteomes" id="UP000324897"/>
    </source>
</evidence>
<dbReference type="GO" id="GO:0051707">
    <property type="term" value="P:response to other organism"/>
    <property type="evidence" value="ECO:0007669"/>
    <property type="project" value="UniProtKB-ARBA"/>
</dbReference>
<dbReference type="PANTHER" id="PTHR36766:SF30">
    <property type="entry name" value="TIR-NBS TYPE DISEASE RESISTANCE PROTEIN-RELATED"/>
    <property type="match status" value="1"/>
</dbReference>
<comment type="similarity">
    <text evidence="1">Belongs to the disease resistance NB-LRR family.</text>
</comment>
<keyword evidence="6" id="KW-0067">ATP-binding</keyword>
<dbReference type="Gene3D" id="3.40.50.300">
    <property type="entry name" value="P-loop containing nucleotide triphosphate hydrolases"/>
    <property type="match status" value="1"/>
</dbReference>
<dbReference type="Proteomes" id="UP000324897">
    <property type="component" value="Unassembled WGS sequence"/>
</dbReference>
<dbReference type="InterPro" id="IPR002182">
    <property type="entry name" value="NB-ARC"/>
</dbReference>
<keyword evidence="13" id="KW-1185">Reference proteome</keyword>
<dbReference type="InterPro" id="IPR041118">
    <property type="entry name" value="Rx_N"/>
</dbReference>
<dbReference type="InterPro" id="IPR032675">
    <property type="entry name" value="LRR_dom_sf"/>
</dbReference>
<evidence type="ECO:0000259" key="8">
    <source>
        <dbReference type="Pfam" id="PF00931"/>
    </source>
</evidence>
<sequence length="1566" mass="177189">MNALVNAAAWVVGKALAPVGDSVLEDWAASAGLGPNVKDLEKELRYTKAMLEPWTRRREIGDNPTLKELLQMLRDKAYDADDVLDELDYFRIQDVIDGTSEAADEHAKGCCCNLLLNTRHTAKAAVGKLLCSSACSPAATPGARRVAGQSDGMANAEPGCMRKLISGACNTVRHVGKRLPCSSLPPVRHDDDGDHSAGILTIPPSGAATHEAPQRENAPEAPKLEFNRVDISKRMSLITRQLREHRREISEILRTIGSSSNTAPDIAQSRPITISESIEPKLYGRDLIMNSIIHDITQGEYRDKNLTVLPIVGPGGIGKTTLAQHIYQSQEVQKHFQVKVWECVSLNFNVDKITKDIEKYIPKVQDETIGTTEELIGQRLKSKRFLLVLDDMWECSDEDEWKRLLLPLKKSQLKGNIIIVTTRRPALAEMIKTTQSPTELEGLDREAFKELFLAFVFGEEQCRHDQNILLIETGYRIMDKLKGSPLAAKTVGRLLRNNLDLDYWTGVLESKEWQLSRKKSDIMPALKLSYDYLPFDLQQCFSYCALFPQDYKFETKELIYFWIGHDILHSGDGNDLSLEDMGLRKINDLVSHGFLKKEKTEIESHYIIHDLLHELALIVASHDCFTLHLGKDVSGNIGQSVRHLSITLNYAIWIDEKLKSMLRKSSTRLKIGNLRSLMIFGDMQERFANIFKEFFGEANALRLLYLPEPMGIESNLLTAVHLRYLNLGRSSGQNLPSILPRFYHLKILDLGKWYGHKHLPKDMSNLVNLSHFLAPNDDLCSSISYVGKLKYLQELKMFRVNKESRGFELMQLRNLIELRELGIYNMEKIETKEEAIEAKLMDKKYLRKLTLVWDEMQPNMPFYNASVLESLEPPRKLLELSIRGHGGRYCPTWMGAHISSTLQSLHLAGVAWEGSLPLERMWALQKLTLEDIPNLKEFGSSRLGDITELSFRKLKEIRLMHLHQLEKLVLGDTCHLLSQLEKLTIIWCPKLLGLPFDNIFYPRKHDLERELDWFPMLQVLNIFHCPKVMSLPPVPWTQTLSYVSIRGVGSTLLEHLKYDKSTLVVTGKDYFQMPHFSLLHRKKEGGNGVLRSLEQLLAFNNLKDLQQLRLTACPPLQSKNLQMLASLKELHIEDSSHVLKRSESEGEVRRHLPVEKLRVKGCGGNGKELTELIYHLSKLRELEIFGCEKITRMGVALEHQDPTANILSPSPSALTKDGTQATYHKWHTTMGVDKEEKIDEGMLIFPAPLCDSLEKLHIAGCPELSLVASTFRIDNTLGGVDIVGCRSRVQGGLQALQSLVGVVISACPNIFATDKTSFSSSCCPFPSSLQNLELHYLCMGTLEPLSNLTALRSLALCECGDDLMTDGWWPLVTKLSHLEVRARSNSIYGWILPDEVQILTQILDWDPTLELRDGDGRYKLRRDLTLELRDGDGRYKLRQLETDDVARVLAAPICSLLSSSLVMLVCFDQETEHFTQEQEEALLHLTSLQKLQFVACDKLQCLPAGLHRLSNLKMLEIRACPAITTLPKDGLPSSLQHLEVYFCGNEELKKQCRNYVQSHPQISSLI</sequence>
<evidence type="ECO:0000256" key="3">
    <source>
        <dbReference type="ARBA" id="ARBA00022737"/>
    </source>
</evidence>
<evidence type="ECO:0000256" key="1">
    <source>
        <dbReference type="ARBA" id="ARBA00008894"/>
    </source>
</evidence>
<evidence type="ECO:0000256" key="6">
    <source>
        <dbReference type="ARBA" id="ARBA00022840"/>
    </source>
</evidence>
<keyword evidence="4" id="KW-0547">Nucleotide-binding</keyword>
<dbReference type="Gene3D" id="1.20.5.4130">
    <property type="match status" value="1"/>
</dbReference>
<dbReference type="GO" id="GO:0006952">
    <property type="term" value="P:defense response"/>
    <property type="evidence" value="ECO:0007669"/>
    <property type="project" value="UniProtKB-KW"/>
</dbReference>
<keyword evidence="2" id="KW-0433">Leucine-rich repeat</keyword>
<comment type="caution">
    <text evidence="12">The sequence shown here is derived from an EMBL/GenBank/DDBJ whole genome shotgun (WGS) entry which is preliminary data.</text>
</comment>
<dbReference type="Pfam" id="PF25019">
    <property type="entry name" value="LRR_R13L1-DRL21"/>
    <property type="match status" value="1"/>
</dbReference>
<feature type="compositionally biased region" description="Basic and acidic residues" evidence="7">
    <location>
        <begin position="212"/>
        <end position="221"/>
    </location>
</feature>
<dbReference type="PANTHER" id="PTHR36766">
    <property type="entry name" value="PLANT BROAD-SPECTRUM MILDEW RESISTANCE PROTEIN RPW8"/>
    <property type="match status" value="1"/>
</dbReference>
<evidence type="ECO:0000256" key="5">
    <source>
        <dbReference type="ARBA" id="ARBA00022821"/>
    </source>
</evidence>
<dbReference type="InterPro" id="IPR036388">
    <property type="entry name" value="WH-like_DNA-bd_sf"/>
</dbReference>
<evidence type="ECO:0000259" key="11">
    <source>
        <dbReference type="Pfam" id="PF25019"/>
    </source>
</evidence>
<dbReference type="Gene3D" id="1.10.10.10">
    <property type="entry name" value="Winged helix-like DNA-binding domain superfamily/Winged helix DNA-binding domain"/>
    <property type="match status" value="1"/>
</dbReference>
<feature type="domain" description="Disease resistance N-terminal" evidence="9">
    <location>
        <begin position="11"/>
        <end position="90"/>
    </location>
</feature>
<gene>
    <name evidence="12" type="ORF">EJB05_39320</name>
</gene>
<dbReference type="SUPFAM" id="SSF52540">
    <property type="entry name" value="P-loop containing nucleoside triphosphate hydrolases"/>
    <property type="match status" value="1"/>
</dbReference>
<evidence type="ECO:0000259" key="9">
    <source>
        <dbReference type="Pfam" id="PF18052"/>
    </source>
</evidence>
<dbReference type="GO" id="GO:0005524">
    <property type="term" value="F:ATP binding"/>
    <property type="evidence" value="ECO:0007669"/>
    <property type="project" value="UniProtKB-KW"/>
</dbReference>
<keyword evidence="3" id="KW-0677">Repeat</keyword>
<organism evidence="12 13">
    <name type="scientific">Eragrostis curvula</name>
    <name type="common">weeping love grass</name>
    <dbReference type="NCBI Taxonomy" id="38414"/>
    <lineage>
        <taxon>Eukaryota</taxon>
        <taxon>Viridiplantae</taxon>
        <taxon>Streptophyta</taxon>
        <taxon>Embryophyta</taxon>
        <taxon>Tracheophyta</taxon>
        <taxon>Spermatophyta</taxon>
        <taxon>Magnoliopsida</taxon>
        <taxon>Liliopsida</taxon>
        <taxon>Poales</taxon>
        <taxon>Poaceae</taxon>
        <taxon>PACMAD clade</taxon>
        <taxon>Chloridoideae</taxon>
        <taxon>Eragrostideae</taxon>
        <taxon>Eragrostidinae</taxon>
        <taxon>Eragrostis</taxon>
    </lineage>
</organism>
<dbReference type="Pfam" id="PF18052">
    <property type="entry name" value="Rx_N"/>
    <property type="match status" value="1"/>
</dbReference>
<reference evidence="12 13" key="1">
    <citation type="journal article" date="2019" name="Sci. Rep.">
        <title>A high-quality genome of Eragrostis curvula grass provides insights into Poaceae evolution and supports new strategies to enhance forage quality.</title>
        <authorList>
            <person name="Carballo J."/>
            <person name="Santos B.A.C.M."/>
            <person name="Zappacosta D."/>
            <person name="Garbus I."/>
            <person name="Selva J.P."/>
            <person name="Gallo C.A."/>
            <person name="Diaz A."/>
            <person name="Albertini E."/>
            <person name="Caccamo M."/>
            <person name="Echenique V."/>
        </authorList>
    </citation>
    <scope>NUCLEOTIDE SEQUENCE [LARGE SCALE GENOMIC DNA]</scope>
    <source>
        <strain evidence="13">cv. Victoria</strain>
        <tissue evidence="12">Leaf</tissue>
    </source>
</reference>
<evidence type="ECO:0000259" key="10">
    <source>
        <dbReference type="Pfam" id="PF23559"/>
    </source>
</evidence>
<feature type="non-terminal residue" evidence="12">
    <location>
        <position position="1"/>
    </location>
</feature>
<dbReference type="SUPFAM" id="SSF52058">
    <property type="entry name" value="L domain-like"/>
    <property type="match status" value="2"/>
</dbReference>
<accession>A0A5J9TWL3</accession>
<feature type="domain" description="R13L1/DRL21-like LRR repeat region" evidence="11">
    <location>
        <begin position="810"/>
        <end position="931"/>
    </location>
</feature>
<dbReference type="InterPro" id="IPR058922">
    <property type="entry name" value="WHD_DRP"/>
</dbReference>
<dbReference type="GO" id="GO:0043531">
    <property type="term" value="F:ADP binding"/>
    <property type="evidence" value="ECO:0007669"/>
    <property type="project" value="InterPro"/>
</dbReference>
<dbReference type="Gene3D" id="3.80.10.10">
    <property type="entry name" value="Ribonuclease Inhibitor"/>
    <property type="match status" value="4"/>
</dbReference>
<dbReference type="PRINTS" id="PR00364">
    <property type="entry name" value="DISEASERSIST"/>
</dbReference>
<dbReference type="Gene3D" id="1.10.8.430">
    <property type="entry name" value="Helical domain of apoptotic protease-activating factors"/>
    <property type="match status" value="1"/>
</dbReference>
<evidence type="ECO:0000256" key="7">
    <source>
        <dbReference type="SAM" id="MobiDB-lite"/>
    </source>
</evidence>
<dbReference type="InterPro" id="IPR056789">
    <property type="entry name" value="LRR_R13L1-DRL21"/>
</dbReference>
<keyword evidence="5" id="KW-0611">Plant defense</keyword>
<dbReference type="InterPro" id="IPR042197">
    <property type="entry name" value="Apaf_helical"/>
</dbReference>
<protein>
    <recommendedName>
        <fullName evidence="14">AAA+ ATPase domain-containing protein</fullName>
    </recommendedName>
</protein>
<evidence type="ECO:0000313" key="12">
    <source>
        <dbReference type="EMBL" id="TVU15782.1"/>
    </source>
</evidence>
<dbReference type="OrthoDB" id="659430at2759"/>
<dbReference type="Gramene" id="TVU15782">
    <property type="protein sequence ID" value="TVU15782"/>
    <property type="gene ID" value="EJB05_39320"/>
</dbReference>
<name>A0A5J9TWL3_9POAL</name>
<feature type="region of interest" description="Disordered" evidence="7">
    <location>
        <begin position="196"/>
        <end position="221"/>
    </location>
</feature>
<evidence type="ECO:0000256" key="2">
    <source>
        <dbReference type="ARBA" id="ARBA00022614"/>
    </source>
</evidence>
<feature type="domain" description="Disease resistance protein winged helix" evidence="10">
    <location>
        <begin position="546"/>
        <end position="616"/>
    </location>
</feature>
<proteinExistence type="inferred from homology"/>
<feature type="domain" description="NB-ARC" evidence="8">
    <location>
        <begin position="302"/>
        <end position="460"/>
    </location>
</feature>
<dbReference type="Pfam" id="PF00931">
    <property type="entry name" value="NB-ARC"/>
    <property type="match status" value="1"/>
</dbReference>
<evidence type="ECO:0008006" key="14">
    <source>
        <dbReference type="Google" id="ProtNLM"/>
    </source>
</evidence>
<dbReference type="Pfam" id="PF23559">
    <property type="entry name" value="WHD_DRP"/>
    <property type="match status" value="1"/>
</dbReference>
<dbReference type="InterPro" id="IPR027417">
    <property type="entry name" value="P-loop_NTPase"/>
</dbReference>